<reference evidence="3" key="1">
    <citation type="submission" date="2021-01" db="EMBL/GenBank/DDBJ databases">
        <title>Whole genome shotgun sequence of Rhizocola hellebori NBRC 109834.</title>
        <authorList>
            <person name="Komaki H."/>
            <person name="Tamura T."/>
        </authorList>
    </citation>
    <scope>NUCLEOTIDE SEQUENCE</scope>
    <source>
        <strain evidence="3">NBRC 109834</strain>
    </source>
</reference>
<gene>
    <name evidence="3" type="ORF">Rhe02_37640</name>
</gene>
<dbReference type="InterPro" id="IPR013610">
    <property type="entry name" value="ArdC_N"/>
</dbReference>
<evidence type="ECO:0000256" key="1">
    <source>
        <dbReference type="SAM" id="MobiDB-lite"/>
    </source>
</evidence>
<evidence type="ECO:0000259" key="2">
    <source>
        <dbReference type="Pfam" id="PF08401"/>
    </source>
</evidence>
<keyword evidence="4" id="KW-1185">Reference proteome</keyword>
<proteinExistence type="predicted"/>
<feature type="domain" description="N-terminal" evidence="2">
    <location>
        <begin position="66"/>
        <end position="147"/>
    </location>
</feature>
<accession>A0A8J3VGZ2</accession>
<dbReference type="Proteomes" id="UP000612899">
    <property type="component" value="Unassembled WGS sequence"/>
</dbReference>
<dbReference type="EMBL" id="BONY01000021">
    <property type="protein sequence ID" value="GIH05697.1"/>
    <property type="molecule type" value="Genomic_DNA"/>
</dbReference>
<dbReference type="Pfam" id="PF08401">
    <property type="entry name" value="ArdcN"/>
    <property type="match status" value="1"/>
</dbReference>
<sequence>MCLRAGWGHGPSPPAATWRRKDGPKDMAKNQKSAQEREELLDNIKADFDARLAKLAADPDEWVTFIETVARFGAQYTLHNQFLLLMQAEERQMNPTFFLPFGNRQATSGWRKHGRSVRKGEKAFYVWAPIKRRPSEEEAARWEAEGRKVARDERGRPAIQVVGFRLSPTFDLSQTDGDPFEVPSVRQARHIKVSGGLLPQLLEGDDLTGAYDDIVKLIKDAGYAFDLAAPGTGYLGSANGVTVTGPGVRQVLVRDDVSAAQRTKTTLHELAHIRCEHTTGVRLGENLHRGRKETEAESIAHLVCRALGLDSRAYTDAYVLGWANGDMDLVKECAQTVLRVAKAILADLNPAVGPAEPADDGDTLADQ</sequence>
<dbReference type="AlphaFoldDB" id="A0A8J3VGZ2"/>
<evidence type="ECO:0000313" key="4">
    <source>
        <dbReference type="Proteomes" id="UP000612899"/>
    </source>
</evidence>
<organism evidence="3 4">
    <name type="scientific">Rhizocola hellebori</name>
    <dbReference type="NCBI Taxonomy" id="1392758"/>
    <lineage>
        <taxon>Bacteria</taxon>
        <taxon>Bacillati</taxon>
        <taxon>Actinomycetota</taxon>
        <taxon>Actinomycetes</taxon>
        <taxon>Micromonosporales</taxon>
        <taxon>Micromonosporaceae</taxon>
        <taxon>Rhizocola</taxon>
    </lineage>
</organism>
<evidence type="ECO:0000313" key="3">
    <source>
        <dbReference type="EMBL" id="GIH05697.1"/>
    </source>
</evidence>
<comment type="caution">
    <text evidence="3">The sequence shown here is derived from an EMBL/GenBank/DDBJ whole genome shotgun (WGS) entry which is preliminary data.</text>
</comment>
<protein>
    <recommendedName>
        <fullName evidence="2">N-terminal domain-containing protein</fullName>
    </recommendedName>
</protein>
<feature type="compositionally biased region" description="Basic and acidic residues" evidence="1">
    <location>
        <begin position="19"/>
        <end position="32"/>
    </location>
</feature>
<name>A0A8J3VGZ2_9ACTN</name>
<dbReference type="GO" id="GO:0003697">
    <property type="term" value="F:single-stranded DNA binding"/>
    <property type="evidence" value="ECO:0007669"/>
    <property type="project" value="InterPro"/>
</dbReference>
<feature type="region of interest" description="Disordered" evidence="1">
    <location>
        <begin position="1"/>
        <end position="32"/>
    </location>
</feature>